<accession>A0AAE0WE54</accession>
<evidence type="ECO:0000313" key="2">
    <source>
        <dbReference type="EMBL" id="KAK3610859.1"/>
    </source>
</evidence>
<dbReference type="EMBL" id="JAEAOA010002284">
    <property type="protein sequence ID" value="KAK3610859.1"/>
    <property type="molecule type" value="Genomic_DNA"/>
</dbReference>
<reference evidence="2" key="1">
    <citation type="journal article" date="2021" name="Genome Biol. Evol.">
        <title>A High-Quality Reference Genome for a Parasitic Bivalve with Doubly Uniparental Inheritance (Bivalvia: Unionida).</title>
        <authorList>
            <person name="Smith C.H."/>
        </authorList>
    </citation>
    <scope>NUCLEOTIDE SEQUENCE</scope>
    <source>
        <strain evidence="2">CHS0354</strain>
    </source>
</reference>
<dbReference type="AlphaFoldDB" id="A0AAE0WE54"/>
<name>A0AAE0WE54_9BIVA</name>
<protein>
    <recommendedName>
        <fullName evidence="1">TLDc domain-containing protein</fullName>
    </recommendedName>
</protein>
<proteinExistence type="predicted"/>
<comment type="caution">
    <text evidence="2">The sequence shown here is derived from an EMBL/GenBank/DDBJ whole genome shotgun (WGS) entry which is preliminary data.</text>
</comment>
<reference evidence="2" key="3">
    <citation type="submission" date="2023-05" db="EMBL/GenBank/DDBJ databases">
        <authorList>
            <person name="Smith C.H."/>
        </authorList>
    </citation>
    <scope>NUCLEOTIDE SEQUENCE</scope>
    <source>
        <strain evidence="2">CHS0354</strain>
        <tissue evidence="2">Mantle</tissue>
    </source>
</reference>
<sequence length="176" mass="19722">MSGKLQQEHKKQLEAWIRTGPKDFQLLYSISQNSGYNSQTFHQKCDNQGPTITVLYNTNNSIFGGYTSENWNQSGSFVMDDKAFLFQLLYSGSNQYNKFPVKNTAYSIYCASSYGPTFGEGHDLFSFKSNGGNVGGYYNLNGSMNINHSYDSKGIQANQINNGSMNVTDLEVYKIV</sequence>
<reference evidence="2" key="2">
    <citation type="journal article" date="2021" name="Genome Biol. Evol.">
        <title>Developing a high-quality reference genome for a parasitic bivalve with doubly uniparental inheritance (Bivalvia: Unionida).</title>
        <authorList>
            <person name="Smith C.H."/>
        </authorList>
    </citation>
    <scope>NUCLEOTIDE SEQUENCE</scope>
    <source>
        <strain evidence="2">CHS0354</strain>
        <tissue evidence="2">Mantle</tissue>
    </source>
</reference>
<organism evidence="2 3">
    <name type="scientific">Potamilus streckersoni</name>
    <dbReference type="NCBI Taxonomy" id="2493646"/>
    <lineage>
        <taxon>Eukaryota</taxon>
        <taxon>Metazoa</taxon>
        <taxon>Spiralia</taxon>
        <taxon>Lophotrochozoa</taxon>
        <taxon>Mollusca</taxon>
        <taxon>Bivalvia</taxon>
        <taxon>Autobranchia</taxon>
        <taxon>Heteroconchia</taxon>
        <taxon>Palaeoheterodonta</taxon>
        <taxon>Unionida</taxon>
        <taxon>Unionoidea</taxon>
        <taxon>Unionidae</taxon>
        <taxon>Ambleminae</taxon>
        <taxon>Lampsilini</taxon>
        <taxon>Potamilus</taxon>
    </lineage>
</organism>
<evidence type="ECO:0000259" key="1">
    <source>
        <dbReference type="PROSITE" id="PS51886"/>
    </source>
</evidence>
<evidence type="ECO:0000313" key="3">
    <source>
        <dbReference type="Proteomes" id="UP001195483"/>
    </source>
</evidence>
<dbReference type="Proteomes" id="UP001195483">
    <property type="component" value="Unassembled WGS sequence"/>
</dbReference>
<dbReference type="PANTHER" id="PTHR23354">
    <property type="entry name" value="NUCLEOLAR PROTEIN 7/ESTROGEN RECEPTOR COACTIVATOR-RELATED"/>
    <property type="match status" value="1"/>
</dbReference>
<dbReference type="InterPro" id="IPR006571">
    <property type="entry name" value="TLDc_dom"/>
</dbReference>
<feature type="domain" description="TLDc" evidence="1">
    <location>
        <begin position="1"/>
        <end position="176"/>
    </location>
</feature>
<dbReference type="SMART" id="SM00584">
    <property type="entry name" value="TLDc"/>
    <property type="match status" value="1"/>
</dbReference>
<dbReference type="PROSITE" id="PS51886">
    <property type="entry name" value="TLDC"/>
    <property type="match status" value="1"/>
</dbReference>
<dbReference type="Pfam" id="PF07534">
    <property type="entry name" value="TLD"/>
    <property type="match status" value="1"/>
</dbReference>
<keyword evidence="3" id="KW-1185">Reference proteome</keyword>
<gene>
    <name evidence="2" type="ORF">CHS0354_039130</name>
</gene>
<feature type="non-terminal residue" evidence="2">
    <location>
        <position position="176"/>
    </location>
</feature>